<keyword evidence="5" id="KW-0547">Nucleotide-binding</keyword>
<evidence type="ECO:0000313" key="14">
    <source>
        <dbReference type="Proteomes" id="UP001204798"/>
    </source>
</evidence>
<protein>
    <submittedName>
        <fullName evidence="13">CRISPR-associated endonuclease/helicase Cas3</fullName>
        <ecNumber evidence="13">3.1.-.-</ecNumber>
        <ecNumber evidence="13">3.6.4.-</ecNumber>
    </submittedName>
</protein>
<feature type="domain" description="HD Cas3-type" evidence="12">
    <location>
        <begin position="12"/>
        <end position="230"/>
    </location>
</feature>
<dbReference type="InterPro" id="IPR014001">
    <property type="entry name" value="Helicase_ATP-bd"/>
</dbReference>
<dbReference type="InterPro" id="IPR027417">
    <property type="entry name" value="P-loop_NTPase"/>
</dbReference>
<proteinExistence type="inferred from homology"/>
<evidence type="ECO:0000256" key="2">
    <source>
        <dbReference type="ARBA" id="ARBA00009046"/>
    </source>
</evidence>
<reference evidence="13 14" key="1">
    <citation type="submission" date="2022-08" db="EMBL/GenBank/DDBJ databases">
        <title>Bacterial and archaeal communities from various locations to study Microbial Dark Matter (Phase II).</title>
        <authorList>
            <person name="Stepanauskas R."/>
        </authorList>
    </citation>
    <scope>NUCLEOTIDE SEQUENCE [LARGE SCALE GENOMIC DNA]</scope>
    <source>
        <strain evidence="13 14">PD1</strain>
    </source>
</reference>
<keyword evidence="7" id="KW-0347">Helicase</keyword>
<evidence type="ECO:0000256" key="10">
    <source>
        <dbReference type="ARBA" id="ARBA00038437"/>
    </source>
</evidence>
<comment type="similarity">
    <text evidence="1">In the N-terminal section; belongs to the CRISPR-associated nuclease Cas3-HD family.</text>
</comment>
<evidence type="ECO:0000256" key="5">
    <source>
        <dbReference type="ARBA" id="ARBA00022741"/>
    </source>
</evidence>
<dbReference type="PANTHER" id="PTHR47959:SF16">
    <property type="entry name" value="CRISPR-ASSOCIATED NUCLEASE_HELICASE CAS3-RELATED"/>
    <property type="match status" value="1"/>
</dbReference>
<dbReference type="SMART" id="SM00490">
    <property type="entry name" value="HELICc"/>
    <property type="match status" value="1"/>
</dbReference>
<evidence type="ECO:0000256" key="1">
    <source>
        <dbReference type="ARBA" id="ARBA00006847"/>
    </source>
</evidence>
<dbReference type="InterPro" id="IPR011545">
    <property type="entry name" value="DEAD/DEAH_box_helicase_dom"/>
</dbReference>
<keyword evidence="11" id="KW-0175">Coiled coil</keyword>
<dbReference type="InterPro" id="IPR038257">
    <property type="entry name" value="CRISPR-assoc_Cas3_HD_sf"/>
</dbReference>
<dbReference type="InterPro" id="IPR006474">
    <property type="entry name" value="Helicase_Cas3_CRISPR-ass_core"/>
</dbReference>
<evidence type="ECO:0000313" key="13">
    <source>
        <dbReference type="EMBL" id="MCS3920675.1"/>
    </source>
</evidence>
<dbReference type="Gene3D" id="3.40.50.300">
    <property type="entry name" value="P-loop containing nucleotide triphosphate hydrolases"/>
    <property type="match status" value="2"/>
</dbReference>
<keyword evidence="8" id="KW-0067">ATP-binding</keyword>
<keyword evidence="6 13" id="KW-0378">Hydrolase</keyword>
<dbReference type="InterPro" id="IPR001650">
    <property type="entry name" value="Helicase_C-like"/>
</dbReference>
<accession>A0ABT2ERT7</accession>
<comment type="caution">
    <text evidence="13">The sequence shown here is derived from an EMBL/GenBank/DDBJ whole genome shotgun (WGS) entry which is preliminary data.</text>
</comment>
<evidence type="ECO:0000256" key="7">
    <source>
        <dbReference type="ARBA" id="ARBA00022806"/>
    </source>
</evidence>
<dbReference type="EC" id="3.6.4.-" evidence="13"/>
<keyword evidence="14" id="KW-1185">Reference proteome</keyword>
<organism evidence="13 14">
    <name type="scientific">Candidatus Fervidibacter sacchari</name>
    <dbReference type="NCBI Taxonomy" id="1448929"/>
    <lineage>
        <taxon>Bacteria</taxon>
        <taxon>Candidatus Fervidibacterota</taxon>
        <taxon>Candidatus Fervidibacter</taxon>
    </lineage>
</organism>
<dbReference type="InterPro" id="IPR006483">
    <property type="entry name" value="CRISPR-assoc_Cas3_HD"/>
</dbReference>
<dbReference type="SUPFAM" id="SSF52540">
    <property type="entry name" value="P-loop containing nucleoside triphosphate hydrolases"/>
    <property type="match status" value="1"/>
</dbReference>
<dbReference type="SMART" id="SM00487">
    <property type="entry name" value="DEXDc"/>
    <property type="match status" value="1"/>
</dbReference>
<dbReference type="Pfam" id="PF18019">
    <property type="entry name" value="Cas3_HD"/>
    <property type="match status" value="1"/>
</dbReference>
<evidence type="ECO:0000256" key="11">
    <source>
        <dbReference type="SAM" id="Coils"/>
    </source>
</evidence>
<dbReference type="Pfam" id="PF22590">
    <property type="entry name" value="Cas3-like_C_2"/>
    <property type="match status" value="1"/>
</dbReference>
<feature type="coiled-coil region" evidence="11">
    <location>
        <begin position="185"/>
        <end position="212"/>
    </location>
</feature>
<evidence type="ECO:0000259" key="12">
    <source>
        <dbReference type="PROSITE" id="PS51643"/>
    </source>
</evidence>
<evidence type="ECO:0000256" key="9">
    <source>
        <dbReference type="ARBA" id="ARBA00023118"/>
    </source>
</evidence>
<comment type="similarity">
    <text evidence="10">Belongs to the DEAD box helicase family.</text>
</comment>
<dbReference type="InterPro" id="IPR050079">
    <property type="entry name" value="DEAD_box_RNA_helicase"/>
</dbReference>
<dbReference type="PROSITE" id="PS51643">
    <property type="entry name" value="HD_CAS3"/>
    <property type="match status" value="1"/>
</dbReference>
<evidence type="ECO:0000256" key="4">
    <source>
        <dbReference type="ARBA" id="ARBA00022723"/>
    </source>
</evidence>
<dbReference type="Gene3D" id="1.10.3210.30">
    <property type="match status" value="1"/>
</dbReference>
<dbReference type="InterPro" id="IPR054712">
    <property type="entry name" value="Cas3-like_dom"/>
</dbReference>
<gene>
    <name evidence="13" type="ORF">M2350_003110</name>
</gene>
<name>A0ABT2ERT7_9BACT</name>
<keyword evidence="4" id="KW-0479">Metal-binding</keyword>
<evidence type="ECO:0000256" key="8">
    <source>
        <dbReference type="ARBA" id="ARBA00022840"/>
    </source>
</evidence>
<dbReference type="PANTHER" id="PTHR47959">
    <property type="entry name" value="ATP-DEPENDENT RNA HELICASE RHLE-RELATED"/>
    <property type="match status" value="1"/>
</dbReference>
<dbReference type="CDD" id="cd09641">
    <property type="entry name" value="Cas3''_I"/>
    <property type="match status" value="1"/>
</dbReference>
<keyword evidence="3" id="KW-0540">Nuclease</keyword>
<dbReference type="RefSeq" id="WP_259100658.1">
    <property type="nucleotide sequence ID" value="NZ_CP130454.1"/>
</dbReference>
<dbReference type="Proteomes" id="UP001204798">
    <property type="component" value="Unassembled WGS sequence"/>
</dbReference>
<dbReference type="Pfam" id="PF00270">
    <property type="entry name" value="DEAD"/>
    <property type="match status" value="1"/>
</dbReference>
<keyword evidence="13" id="KW-0255">Endonuclease</keyword>
<evidence type="ECO:0000256" key="3">
    <source>
        <dbReference type="ARBA" id="ARBA00022722"/>
    </source>
</evidence>
<dbReference type="EC" id="3.1.-.-" evidence="13"/>
<dbReference type="GO" id="GO:0004519">
    <property type="term" value="F:endonuclease activity"/>
    <property type="evidence" value="ECO:0007669"/>
    <property type="project" value="UniProtKB-KW"/>
</dbReference>
<dbReference type="NCBIfam" id="TIGR01596">
    <property type="entry name" value="cas3_HD"/>
    <property type="match status" value="1"/>
</dbReference>
<sequence>MQLLGKRAEINGSLRFQTLAGHTKDVLWVLKAIMEQPSFSLFCRRWGLNEAETKEILAAIAALHDIGKATETFQQAIREGRHLHDVPHALVALPVAHEVWNCLSLPRLLSENQLPIVELLAIVSHHALLYEDLYQVAIRHNEKLRFCPEAHWVLSDIFAWAKQQGLLRTSALPNLPFSEWSGWELKKCAQALSNLRELIRKIKGQCVETERLKALYAFPLAYLKFADQWASRKFSEQAAQLTTGIVDELLPDPPNWWLPDDAKQRVWQKLTENGKQPYRFQEQLARTEAERVVLLAPCGRGKTEGALLWFLNQRTLGKCDRLVIAMPTQVTSNAMRERLANLFGDQCVGLYHGRSSLEHRELVRLQLAKEGEGDDLNPDIERELAHSENFWSEVFAKPVTVTTADHLLFTFVHGFRQADFALGCLQTAAIVFDEVHCYDRKMLSELRELFKLLRKMGIPHLVMSGTLPEFLVKEGHLTDYEPIVDDEGLERRPFILRKREQPLFNKTDSETAGSKWQPEESVVEEVLEGFRKGLRQFVIVNTVRKAQAFYRALKRHIVEPERLWCLHSRFCYDHRRKKEQRLMELLRADFRPLILVATQVIEVSLDISCDRMFTELAPIDALGQRAGRLHRGASEPDGHELLVFRIEDPQPYFLPHTKQPLPELERTWEALLDNFAVSYGWLRERCDEVYADARLGMAQLPNLFEACTLFGLNYDEVRFSEEEGKAYCPRDIVMPTVDVIPQSILDQLGDKGCHPLYLAPVPVWWIGKSNREGLGLFYSHQVGKHEWLICRIPYDQDLGFDEEQIGVPPKGVIVD</sequence>
<dbReference type="GO" id="GO:0016787">
    <property type="term" value="F:hydrolase activity"/>
    <property type="evidence" value="ECO:0007669"/>
    <property type="project" value="UniProtKB-KW"/>
</dbReference>
<comment type="similarity">
    <text evidence="2">In the central section; belongs to the CRISPR-associated helicase Cas3 family.</text>
</comment>
<dbReference type="EMBL" id="JANUCP010000006">
    <property type="protein sequence ID" value="MCS3920675.1"/>
    <property type="molecule type" value="Genomic_DNA"/>
</dbReference>
<evidence type="ECO:0000256" key="6">
    <source>
        <dbReference type="ARBA" id="ARBA00022801"/>
    </source>
</evidence>
<dbReference type="NCBIfam" id="TIGR01587">
    <property type="entry name" value="cas3_core"/>
    <property type="match status" value="1"/>
</dbReference>
<keyword evidence="9" id="KW-0051">Antiviral defense</keyword>